<dbReference type="Proteomes" id="UP000046392">
    <property type="component" value="Unplaced"/>
</dbReference>
<dbReference type="WBParaSite" id="SPAL_0001219400.1">
    <property type="protein sequence ID" value="SPAL_0001219400.1"/>
    <property type="gene ID" value="SPAL_0001219400"/>
</dbReference>
<name>A0A0N5C2I5_STREA</name>
<dbReference type="InterPro" id="IPR018289">
    <property type="entry name" value="MULE_transposase_dom"/>
</dbReference>
<accession>A0A0N5C2I5</accession>
<protein>
    <submittedName>
        <fullName evidence="3">MULE domain-containing protein</fullName>
    </submittedName>
</protein>
<reference evidence="3" key="1">
    <citation type="submission" date="2017-02" db="UniProtKB">
        <authorList>
            <consortium name="WormBaseParasite"/>
        </authorList>
    </citation>
    <scope>IDENTIFICATION</scope>
</reference>
<dbReference type="AlphaFoldDB" id="A0A0N5C2I5"/>
<organism evidence="2 3">
    <name type="scientific">Strongyloides papillosus</name>
    <name type="common">Intestinal threadworm</name>
    <dbReference type="NCBI Taxonomy" id="174720"/>
    <lineage>
        <taxon>Eukaryota</taxon>
        <taxon>Metazoa</taxon>
        <taxon>Ecdysozoa</taxon>
        <taxon>Nematoda</taxon>
        <taxon>Chromadorea</taxon>
        <taxon>Rhabditida</taxon>
        <taxon>Tylenchina</taxon>
        <taxon>Panagrolaimomorpha</taxon>
        <taxon>Strongyloidoidea</taxon>
        <taxon>Strongyloididae</taxon>
        <taxon>Strongyloides</taxon>
    </lineage>
</organism>
<proteinExistence type="predicted"/>
<feature type="domain" description="MULE transposase" evidence="1">
    <location>
        <begin position="181"/>
        <end position="272"/>
    </location>
</feature>
<sequence>MYIHFIRHSFPCSQNKLESHNSYYCPNCEKHCGDNEKIISTINLRNQTIIKFKEHVVGCQKISLLSIVLENIKFLINRHLDSGSVTESDVFTVFHDYCCNFRKLNDLDPFLLTTSEEFCSYSTFMNTSSKRINRRDFTKLELTDELKLSKYNQQFLQYIDNDLVLLFTQKSIECLISSDTVVMDGTFKKSAVNFEQLYILHEQFKSLSIPVVYAFMNSKDVKNYEKMFLIIKEHTKDKIFNFILDKELAVLSAAKKIFKNSSFKLCSFHLQQAVQRYLASHNMTKLFKNKKLSEKYLRNTKNVIETRMKLRILIKKLYIVFFLPSEVMQNYVKNILISKINSVAATCPRY</sequence>
<keyword evidence="2" id="KW-1185">Reference proteome</keyword>
<dbReference type="Pfam" id="PF10551">
    <property type="entry name" value="MULE"/>
    <property type="match status" value="1"/>
</dbReference>
<dbReference type="STRING" id="174720.A0A0N5C2I5"/>
<evidence type="ECO:0000313" key="2">
    <source>
        <dbReference type="Proteomes" id="UP000046392"/>
    </source>
</evidence>
<evidence type="ECO:0000259" key="1">
    <source>
        <dbReference type="Pfam" id="PF10551"/>
    </source>
</evidence>
<evidence type="ECO:0000313" key="3">
    <source>
        <dbReference type="WBParaSite" id="SPAL_0001219400.1"/>
    </source>
</evidence>